<dbReference type="InterPro" id="IPR012338">
    <property type="entry name" value="Beta-lactam/transpept-like"/>
</dbReference>
<dbReference type="Proteomes" id="UP000014216">
    <property type="component" value="Unassembled WGS sequence"/>
</dbReference>
<organism evidence="3 4">
    <name type="scientific">Desulfotignum phosphitoxidans DSM 13687</name>
    <dbReference type="NCBI Taxonomy" id="1286635"/>
    <lineage>
        <taxon>Bacteria</taxon>
        <taxon>Pseudomonadati</taxon>
        <taxon>Thermodesulfobacteriota</taxon>
        <taxon>Desulfobacteria</taxon>
        <taxon>Desulfobacterales</taxon>
        <taxon>Desulfobacteraceae</taxon>
        <taxon>Desulfotignum</taxon>
    </lineage>
</organism>
<sequence length="366" mass="40320">MAGEKVGIMTSDPVSNMMDRGIRENVFPGAVLLCAKYDKILYHRAFGVMDLQTNHPMKTDAVFDLASLTKPLATAVAMMVLVQTRQLTLDVRLKDLLPATIQTPKAGITLDMLLRHTSGLPAHRNFFEQATGQPDPLAVMDHLVLTEPLMALPGAKQVYSDLGYMLLSKVIRVVTQTRLDRFVQNHVYQPLGIEDLFFIDMAAPSMPVDQARLVSTQNCPWRGRVLTGEVDDENAWVSGGIQGHAGLFGSADGVHRLCLEMLQAIKYQSPQVLDPGTAARFIQKYPGHTHVAGFDTPSQTGSSTGRYFSALTVGHLGFTGTSFWIDPDTGAIVVLLTNRVHPSRFNLKIKKFRPAIHDCIARCILR</sequence>
<keyword evidence="1" id="KW-0378">Hydrolase</keyword>
<dbReference type="Pfam" id="PF00144">
    <property type="entry name" value="Beta-lactamase"/>
    <property type="match status" value="1"/>
</dbReference>
<dbReference type="RefSeq" id="WP_006965046.1">
    <property type="nucleotide sequence ID" value="NZ_APJX01000002.1"/>
</dbReference>
<dbReference type="InterPro" id="IPR001466">
    <property type="entry name" value="Beta-lactam-related"/>
</dbReference>
<reference evidence="3 4" key="1">
    <citation type="journal article" date="2013" name="Genome Announc.">
        <title>Draft Genome Sequence of Desulfotignum phosphitoxidans DSM 13687 Strain FiPS-3.</title>
        <authorList>
            <person name="Poehlein A."/>
            <person name="Daniel R."/>
            <person name="Simeonova D.D."/>
        </authorList>
    </citation>
    <scope>NUCLEOTIDE SEQUENCE [LARGE SCALE GENOMIC DNA]</scope>
    <source>
        <strain evidence="3 4">DSM 13687</strain>
    </source>
</reference>
<proteinExistence type="predicted"/>
<dbReference type="PANTHER" id="PTHR43283:SF11">
    <property type="entry name" value="BETA-LACTAMASE-RELATED DOMAIN-CONTAINING PROTEIN"/>
    <property type="match status" value="1"/>
</dbReference>
<evidence type="ECO:0000256" key="1">
    <source>
        <dbReference type="ARBA" id="ARBA00022801"/>
    </source>
</evidence>
<comment type="caution">
    <text evidence="3">The sequence shown here is derived from an EMBL/GenBank/DDBJ whole genome shotgun (WGS) entry which is preliminary data.</text>
</comment>
<dbReference type="PANTHER" id="PTHR43283">
    <property type="entry name" value="BETA-LACTAMASE-RELATED"/>
    <property type="match status" value="1"/>
</dbReference>
<evidence type="ECO:0000313" key="3">
    <source>
        <dbReference type="EMBL" id="EMS80770.1"/>
    </source>
</evidence>
<dbReference type="PATRIC" id="fig|1286635.3.peg.1447"/>
<accession>S0G1H8</accession>
<dbReference type="InterPro" id="IPR050789">
    <property type="entry name" value="Diverse_Enzym_Activities"/>
</dbReference>
<dbReference type="AlphaFoldDB" id="S0G1H8"/>
<evidence type="ECO:0000313" key="4">
    <source>
        <dbReference type="Proteomes" id="UP000014216"/>
    </source>
</evidence>
<dbReference type="EMBL" id="APJX01000002">
    <property type="protein sequence ID" value="EMS80770.1"/>
    <property type="molecule type" value="Genomic_DNA"/>
</dbReference>
<evidence type="ECO:0000259" key="2">
    <source>
        <dbReference type="Pfam" id="PF00144"/>
    </source>
</evidence>
<dbReference type="SUPFAM" id="SSF56601">
    <property type="entry name" value="beta-lactamase/transpeptidase-like"/>
    <property type="match status" value="1"/>
</dbReference>
<feature type="domain" description="Beta-lactamase-related" evidence="2">
    <location>
        <begin position="18"/>
        <end position="344"/>
    </location>
</feature>
<name>S0G1H8_9BACT</name>
<gene>
    <name evidence="3" type="primary">yfeW</name>
    <name evidence="3" type="ORF">Dpo_2c04660</name>
</gene>
<dbReference type="Gene3D" id="3.40.710.10">
    <property type="entry name" value="DD-peptidase/beta-lactamase superfamily"/>
    <property type="match status" value="1"/>
</dbReference>
<dbReference type="GO" id="GO:0016787">
    <property type="term" value="F:hydrolase activity"/>
    <property type="evidence" value="ECO:0007669"/>
    <property type="project" value="UniProtKB-KW"/>
</dbReference>
<keyword evidence="4" id="KW-1185">Reference proteome</keyword>
<protein>
    <submittedName>
        <fullName evidence="3">Beta-lactamase class C protein YfeW</fullName>
    </submittedName>
</protein>